<dbReference type="KEGG" id="scn:Solca_0683"/>
<sequence length="128" mass="13938">MENQPSGMAMGAFGIVYIAFIALIIVSMWKVFVKAGKPGWAAIIPIYNLIVLLEIVGRPLWWIVGLIIPFVNFIVLVILSLDLAKSFGKSTAFGIGLLFLGFIFYPILAFGDAVYQGPSAQQSNKLVS</sequence>
<evidence type="ECO:0008006" key="4">
    <source>
        <dbReference type="Google" id="ProtNLM"/>
    </source>
</evidence>
<keyword evidence="1" id="KW-1133">Transmembrane helix</keyword>
<proteinExistence type="predicted"/>
<feature type="transmembrane region" description="Helical" evidence="1">
    <location>
        <begin position="62"/>
        <end position="81"/>
    </location>
</feature>
<evidence type="ECO:0000256" key="1">
    <source>
        <dbReference type="SAM" id="Phobius"/>
    </source>
</evidence>
<dbReference type="EMBL" id="CP003349">
    <property type="protein sequence ID" value="AFD05808.1"/>
    <property type="molecule type" value="Genomic_DNA"/>
</dbReference>
<dbReference type="Pfam" id="PF18936">
    <property type="entry name" value="DUF5684"/>
    <property type="match status" value="1"/>
</dbReference>
<name>H8KPB0_SOLCM</name>
<dbReference type="InterPro" id="IPR043739">
    <property type="entry name" value="DUF5684"/>
</dbReference>
<gene>
    <name evidence="2" type="ordered locus">Solca_0683</name>
</gene>
<protein>
    <recommendedName>
        <fullName evidence="4">Signal peptidase I</fullName>
    </recommendedName>
</protein>
<reference evidence="2" key="1">
    <citation type="submission" date="2012-02" db="EMBL/GenBank/DDBJ databases">
        <title>The complete genome of Solitalea canadensis DSM 3403.</title>
        <authorList>
            <consortium name="US DOE Joint Genome Institute (JGI-PGF)"/>
            <person name="Lucas S."/>
            <person name="Copeland A."/>
            <person name="Lapidus A."/>
            <person name="Glavina del Rio T."/>
            <person name="Dalin E."/>
            <person name="Tice H."/>
            <person name="Bruce D."/>
            <person name="Goodwin L."/>
            <person name="Pitluck S."/>
            <person name="Peters L."/>
            <person name="Ovchinnikova G."/>
            <person name="Lu M."/>
            <person name="Kyrpides N."/>
            <person name="Mavromatis K."/>
            <person name="Ivanova N."/>
            <person name="Brettin T."/>
            <person name="Detter J.C."/>
            <person name="Han C."/>
            <person name="Larimer F."/>
            <person name="Land M."/>
            <person name="Hauser L."/>
            <person name="Markowitz V."/>
            <person name="Cheng J.-F."/>
            <person name="Hugenholtz P."/>
            <person name="Woyke T."/>
            <person name="Wu D."/>
            <person name="Spring S."/>
            <person name="Schroeder M."/>
            <person name="Kopitz M."/>
            <person name="Brambilla E."/>
            <person name="Klenk H.-P."/>
            <person name="Eisen J.A."/>
        </authorList>
    </citation>
    <scope>NUCLEOTIDE SEQUENCE</scope>
    <source>
        <strain evidence="2">DSM 3403</strain>
    </source>
</reference>
<evidence type="ECO:0000313" key="2">
    <source>
        <dbReference type="EMBL" id="AFD05808.1"/>
    </source>
</evidence>
<keyword evidence="1" id="KW-0472">Membrane</keyword>
<dbReference type="RefSeq" id="WP_014679036.1">
    <property type="nucleotide sequence ID" value="NC_017770.1"/>
</dbReference>
<organism evidence="2 3">
    <name type="scientific">Solitalea canadensis (strain ATCC 29591 / DSM 3403 / JCM 21819 / LMG 8368 / NBRC 15130 / NCIMB 12057 / USAM 9D)</name>
    <name type="common">Flexibacter canadensis</name>
    <dbReference type="NCBI Taxonomy" id="929556"/>
    <lineage>
        <taxon>Bacteria</taxon>
        <taxon>Pseudomonadati</taxon>
        <taxon>Bacteroidota</taxon>
        <taxon>Sphingobacteriia</taxon>
        <taxon>Sphingobacteriales</taxon>
        <taxon>Sphingobacteriaceae</taxon>
        <taxon>Solitalea</taxon>
    </lineage>
</organism>
<dbReference type="STRING" id="929556.Solca_0683"/>
<dbReference type="OrthoDB" id="2376202at2"/>
<feature type="transmembrane region" description="Helical" evidence="1">
    <location>
        <begin position="38"/>
        <end position="56"/>
    </location>
</feature>
<dbReference type="AlphaFoldDB" id="H8KPB0"/>
<feature type="transmembrane region" description="Helical" evidence="1">
    <location>
        <begin position="6"/>
        <end position="26"/>
    </location>
</feature>
<dbReference type="eggNOG" id="COG0681">
    <property type="taxonomic scope" value="Bacteria"/>
</dbReference>
<feature type="transmembrane region" description="Helical" evidence="1">
    <location>
        <begin position="93"/>
        <end position="115"/>
    </location>
</feature>
<keyword evidence="1" id="KW-0812">Transmembrane</keyword>
<accession>H8KPB0</accession>
<dbReference type="HOGENOM" id="CLU_139141_1_0_10"/>
<evidence type="ECO:0000313" key="3">
    <source>
        <dbReference type="Proteomes" id="UP000007590"/>
    </source>
</evidence>
<keyword evidence="3" id="KW-1185">Reference proteome</keyword>
<dbReference type="Proteomes" id="UP000007590">
    <property type="component" value="Chromosome"/>
</dbReference>